<evidence type="ECO:0000313" key="4">
    <source>
        <dbReference type="Proteomes" id="UP001170481"/>
    </source>
</evidence>
<sequence>MKTLTSLIAAAAISIAATGVATADESVADAQVRAALSEQVIHGQAQPAATQLNAAESGMSAAANRVEQSLNASTIKGEQTHAVSRGQSLSNDNGKSVAASRFEDALNDNA</sequence>
<accession>A0AAP4TZE4</accession>
<feature type="compositionally biased region" description="Polar residues" evidence="1">
    <location>
        <begin position="76"/>
        <end position="94"/>
    </location>
</feature>
<keyword evidence="2" id="KW-0732">Signal</keyword>
<evidence type="ECO:0000256" key="2">
    <source>
        <dbReference type="SAM" id="SignalP"/>
    </source>
</evidence>
<proteinExistence type="predicted"/>
<gene>
    <name evidence="3" type="ORF">Q4535_03355</name>
</gene>
<dbReference type="EMBL" id="JAUORK010000003">
    <property type="protein sequence ID" value="MDO6671148.1"/>
    <property type="molecule type" value="Genomic_DNA"/>
</dbReference>
<feature type="region of interest" description="Disordered" evidence="1">
    <location>
        <begin position="76"/>
        <end position="110"/>
    </location>
</feature>
<dbReference type="Proteomes" id="UP001170481">
    <property type="component" value="Unassembled WGS sequence"/>
</dbReference>
<reference evidence="3" key="1">
    <citation type="submission" date="2023-07" db="EMBL/GenBank/DDBJ databases">
        <title>Genome content predicts the carbon catabolic preferences of heterotrophic bacteria.</title>
        <authorList>
            <person name="Gralka M."/>
        </authorList>
    </citation>
    <scope>NUCLEOTIDE SEQUENCE</scope>
    <source>
        <strain evidence="3">C2R13</strain>
    </source>
</reference>
<organism evidence="3 4">
    <name type="scientific">Cobetia amphilecti</name>
    <dbReference type="NCBI Taxonomy" id="1055104"/>
    <lineage>
        <taxon>Bacteria</taxon>
        <taxon>Pseudomonadati</taxon>
        <taxon>Pseudomonadota</taxon>
        <taxon>Gammaproteobacteria</taxon>
        <taxon>Oceanospirillales</taxon>
        <taxon>Halomonadaceae</taxon>
        <taxon>Cobetia</taxon>
    </lineage>
</organism>
<dbReference type="RefSeq" id="WP_303570143.1">
    <property type="nucleotide sequence ID" value="NZ_JAUORK010000003.1"/>
</dbReference>
<feature type="chain" id="PRO_5043016609" description="DUF4148 domain-containing protein" evidence="2">
    <location>
        <begin position="24"/>
        <end position="110"/>
    </location>
</feature>
<comment type="caution">
    <text evidence="3">The sequence shown here is derived from an EMBL/GenBank/DDBJ whole genome shotgun (WGS) entry which is preliminary data.</text>
</comment>
<evidence type="ECO:0008006" key="5">
    <source>
        <dbReference type="Google" id="ProtNLM"/>
    </source>
</evidence>
<dbReference type="AlphaFoldDB" id="A0AAP4TZE4"/>
<protein>
    <recommendedName>
        <fullName evidence="5">DUF4148 domain-containing protein</fullName>
    </recommendedName>
</protein>
<name>A0AAP4TZE4_9GAMM</name>
<evidence type="ECO:0000313" key="3">
    <source>
        <dbReference type="EMBL" id="MDO6671148.1"/>
    </source>
</evidence>
<evidence type="ECO:0000256" key="1">
    <source>
        <dbReference type="SAM" id="MobiDB-lite"/>
    </source>
</evidence>
<feature type="signal peptide" evidence="2">
    <location>
        <begin position="1"/>
        <end position="23"/>
    </location>
</feature>